<evidence type="ECO:0000313" key="8">
    <source>
        <dbReference type="Proteomes" id="UP001164746"/>
    </source>
</evidence>
<dbReference type="Gene3D" id="1.20.1250.20">
    <property type="entry name" value="MFS general substrate transporter like domains"/>
    <property type="match status" value="1"/>
</dbReference>
<feature type="transmembrane region" description="Helical" evidence="5">
    <location>
        <begin position="348"/>
        <end position="368"/>
    </location>
</feature>
<feature type="non-terminal residue" evidence="7">
    <location>
        <position position="1"/>
    </location>
</feature>
<feature type="transmembrane region" description="Helical" evidence="5">
    <location>
        <begin position="226"/>
        <end position="248"/>
    </location>
</feature>
<dbReference type="EMBL" id="CP111017">
    <property type="protein sequence ID" value="WAR09240.1"/>
    <property type="molecule type" value="Genomic_DNA"/>
</dbReference>
<protein>
    <submittedName>
        <fullName evidence="7">ORCT-like protein</fullName>
    </submittedName>
</protein>
<keyword evidence="3 5" id="KW-1133">Transmembrane helix</keyword>
<name>A0ABY7EH93_MYAAR</name>
<feature type="domain" description="Major facilitator superfamily (MFS) profile" evidence="6">
    <location>
        <begin position="91"/>
        <end position="497"/>
    </location>
</feature>
<keyword evidence="8" id="KW-1185">Reference proteome</keyword>
<reference evidence="7" key="1">
    <citation type="submission" date="2022-11" db="EMBL/GenBank/DDBJ databases">
        <title>Centuries of genome instability and evolution in soft-shell clam transmissible cancer (bioRxiv).</title>
        <authorList>
            <person name="Hart S.F.M."/>
            <person name="Yonemitsu M.A."/>
            <person name="Giersch R.M."/>
            <person name="Beal B.F."/>
            <person name="Arriagada G."/>
            <person name="Davis B.W."/>
            <person name="Ostrander E.A."/>
            <person name="Goff S.P."/>
            <person name="Metzger M.J."/>
        </authorList>
    </citation>
    <scope>NUCLEOTIDE SEQUENCE</scope>
    <source>
        <strain evidence="7">MELC-2E11</strain>
        <tissue evidence="7">Siphon/mantle</tissue>
    </source>
</reference>
<dbReference type="CDD" id="cd17317">
    <property type="entry name" value="MFS_SLC22"/>
    <property type="match status" value="1"/>
</dbReference>
<evidence type="ECO:0000259" key="6">
    <source>
        <dbReference type="PROSITE" id="PS50850"/>
    </source>
</evidence>
<accession>A0ABY7EH93</accession>
<evidence type="ECO:0000256" key="1">
    <source>
        <dbReference type="ARBA" id="ARBA00004141"/>
    </source>
</evidence>
<evidence type="ECO:0000256" key="3">
    <source>
        <dbReference type="ARBA" id="ARBA00022989"/>
    </source>
</evidence>
<feature type="transmembrane region" description="Helical" evidence="5">
    <location>
        <begin position="404"/>
        <end position="427"/>
    </location>
</feature>
<dbReference type="PANTHER" id="PTHR24064">
    <property type="entry name" value="SOLUTE CARRIER FAMILY 22 MEMBER"/>
    <property type="match status" value="1"/>
</dbReference>
<feature type="transmembrane region" description="Helical" evidence="5">
    <location>
        <begin position="20"/>
        <end position="42"/>
    </location>
</feature>
<dbReference type="Proteomes" id="UP001164746">
    <property type="component" value="Chromosome 6"/>
</dbReference>
<feature type="transmembrane region" description="Helical" evidence="5">
    <location>
        <begin position="375"/>
        <end position="398"/>
    </location>
</feature>
<feature type="transmembrane region" description="Helical" evidence="5">
    <location>
        <begin position="137"/>
        <end position="157"/>
    </location>
</feature>
<comment type="subcellular location">
    <subcellularLocation>
        <location evidence="1">Membrane</location>
        <topology evidence="1">Multi-pass membrane protein</topology>
    </subcellularLocation>
</comment>
<evidence type="ECO:0000256" key="4">
    <source>
        <dbReference type="ARBA" id="ARBA00023136"/>
    </source>
</evidence>
<dbReference type="PROSITE" id="PS50850">
    <property type="entry name" value="MFS"/>
    <property type="match status" value="1"/>
</dbReference>
<proteinExistence type="predicted"/>
<dbReference type="InterPro" id="IPR005828">
    <property type="entry name" value="MFS_sugar_transport-like"/>
</dbReference>
<dbReference type="InterPro" id="IPR036259">
    <property type="entry name" value="MFS_trans_sf"/>
</dbReference>
<sequence length="517" mass="56861">MKFDEILTEIGEFGTYQKRLYFLICLPSINAGIFMVISVFLLGVPDHRCALPGVENDTYQIQDLFHERLVNRSIPPSTDEGLTYDECNIYTDDGSEYGGFSRPANATTVACDRWVYDDSVFDITFTSEKNLICDDELLPSIAKMLFFAGVLVGALFFGILSDKIGRKKTLMVSFLLVIASSIALSWANSYAMFVAMRFLVGAGNSGIFMTGFVIGMEMVGPSKRIWAGVVIEYFFALGLVILAGVGYLLREWRYIEMVAAFPNILFLPESPRWLLSKGRVQEAEVILRKAAQVNGVSLPDKLFDEDSSDSSAPQGQIWHLFSSKTMAFRTFVIFINCCLLVATRNFYLNFTISGLVEFPAYTLCILLLNRLGRKWLHCACMVIGGLACISTVFTTLYARDDLQWVTVTLAMIGKVGAAGAFAVIYVFSAELYPTIVRNAGMGASSCFARLGGMAAPYIADLNKVVHGDFGRALPLVVFGGASVAAGLLALFLPETLNRLLPETIEDAENFGKYGGLK</sequence>
<gene>
    <name evidence="7" type="ORF">MAR_019198</name>
</gene>
<dbReference type="Pfam" id="PF00083">
    <property type="entry name" value="Sugar_tr"/>
    <property type="match status" value="1"/>
</dbReference>
<keyword evidence="4 5" id="KW-0472">Membrane</keyword>
<feature type="transmembrane region" description="Helical" evidence="5">
    <location>
        <begin position="326"/>
        <end position="342"/>
    </location>
</feature>
<feature type="transmembrane region" description="Helical" evidence="5">
    <location>
        <begin position="193"/>
        <end position="214"/>
    </location>
</feature>
<feature type="transmembrane region" description="Helical" evidence="5">
    <location>
        <begin position="169"/>
        <end position="187"/>
    </location>
</feature>
<evidence type="ECO:0000256" key="5">
    <source>
        <dbReference type="SAM" id="Phobius"/>
    </source>
</evidence>
<evidence type="ECO:0000313" key="7">
    <source>
        <dbReference type="EMBL" id="WAR09240.1"/>
    </source>
</evidence>
<organism evidence="7 8">
    <name type="scientific">Mya arenaria</name>
    <name type="common">Soft-shell clam</name>
    <dbReference type="NCBI Taxonomy" id="6604"/>
    <lineage>
        <taxon>Eukaryota</taxon>
        <taxon>Metazoa</taxon>
        <taxon>Spiralia</taxon>
        <taxon>Lophotrochozoa</taxon>
        <taxon>Mollusca</taxon>
        <taxon>Bivalvia</taxon>
        <taxon>Autobranchia</taxon>
        <taxon>Heteroconchia</taxon>
        <taxon>Euheterodonta</taxon>
        <taxon>Imparidentia</taxon>
        <taxon>Neoheterodontei</taxon>
        <taxon>Myida</taxon>
        <taxon>Myoidea</taxon>
        <taxon>Myidae</taxon>
        <taxon>Mya</taxon>
    </lineage>
</organism>
<dbReference type="SUPFAM" id="SSF103473">
    <property type="entry name" value="MFS general substrate transporter"/>
    <property type="match status" value="1"/>
</dbReference>
<feature type="transmembrane region" description="Helical" evidence="5">
    <location>
        <begin position="471"/>
        <end position="492"/>
    </location>
</feature>
<dbReference type="InterPro" id="IPR020846">
    <property type="entry name" value="MFS_dom"/>
</dbReference>
<keyword evidence="2 5" id="KW-0812">Transmembrane</keyword>
<evidence type="ECO:0000256" key="2">
    <source>
        <dbReference type="ARBA" id="ARBA00022692"/>
    </source>
</evidence>